<evidence type="ECO:0000256" key="1">
    <source>
        <dbReference type="SAM" id="MobiDB-lite"/>
    </source>
</evidence>
<dbReference type="GeneID" id="113212054"/>
<name>A0A6J1T467_FRAOC</name>
<feature type="region of interest" description="Disordered" evidence="1">
    <location>
        <begin position="94"/>
        <end position="149"/>
    </location>
</feature>
<gene>
    <name evidence="3" type="primary">LOC113212054</name>
</gene>
<proteinExistence type="predicted"/>
<accession>A0A6J1T467</accession>
<organism evidence="2 3">
    <name type="scientific">Frankliniella occidentalis</name>
    <name type="common">Western flower thrips</name>
    <name type="synonym">Euthrips occidentalis</name>
    <dbReference type="NCBI Taxonomy" id="133901"/>
    <lineage>
        <taxon>Eukaryota</taxon>
        <taxon>Metazoa</taxon>
        <taxon>Ecdysozoa</taxon>
        <taxon>Arthropoda</taxon>
        <taxon>Hexapoda</taxon>
        <taxon>Insecta</taxon>
        <taxon>Pterygota</taxon>
        <taxon>Neoptera</taxon>
        <taxon>Paraneoptera</taxon>
        <taxon>Thysanoptera</taxon>
        <taxon>Terebrantia</taxon>
        <taxon>Thripoidea</taxon>
        <taxon>Thripidae</taxon>
        <taxon>Frankliniella</taxon>
    </lineage>
</organism>
<sequence length="261" mass="28100">MDAGGTDVEFCRGGEDMPSCDAAASCFSWLDSEEQSDLFGPGAATAAVAAAITPVSSDTDEDAIAALLSCLETAEERAMPSPDATDFLSWLDSEEESDLLGPSATTAAATTTPLSSDTDEDADDSGFSSGHSRSHSESSDGAAADPVDPWNVRTVYPSTTCAALSPWANFNIWSPSTEDDELVKMASSVRWSSSKSSSTSSDDAEWGIFDSWEPMPNEEEAEVLRQLQIQEEAIIHARAALKREEKKNRYFQKVRSFKIRK</sequence>
<keyword evidence="2" id="KW-1185">Reference proteome</keyword>
<protein>
    <submittedName>
        <fullName evidence="3">Uncharacterized protein LOC113212054</fullName>
    </submittedName>
</protein>
<evidence type="ECO:0000313" key="2">
    <source>
        <dbReference type="Proteomes" id="UP000504606"/>
    </source>
</evidence>
<dbReference type="AlphaFoldDB" id="A0A6J1T467"/>
<dbReference type="RefSeq" id="XP_026286405.2">
    <property type="nucleotide sequence ID" value="XM_026430620.2"/>
</dbReference>
<dbReference type="KEGG" id="foc:113212054"/>
<dbReference type="Proteomes" id="UP000504606">
    <property type="component" value="Unplaced"/>
</dbReference>
<evidence type="ECO:0000313" key="3">
    <source>
        <dbReference type="RefSeq" id="XP_026286405.2"/>
    </source>
</evidence>
<reference evidence="3" key="1">
    <citation type="submission" date="2025-08" db="UniProtKB">
        <authorList>
            <consortium name="RefSeq"/>
        </authorList>
    </citation>
    <scope>IDENTIFICATION</scope>
    <source>
        <tissue evidence="3">Whole organism</tissue>
    </source>
</reference>